<evidence type="ECO:0000313" key="1">
    <source>
        <dbReference type="EMBL" id="MBB3928752.1"/>
    </source>
</evidence>
<sequence>MNPLLTLLDAVDQSDRDAKLSGHLAKGPSGAAKAKYLRNIRIPKFCARMLLAFTNATTVSILQSAIFRAANPSEVGRPIIRTVPVDVVDSGEGKLAINKRLRHQPVQVDAIYLPKALEIDTMVAVGCMASQNTPPPQLRWLPFSFAGSEIIKAAHSTLVRYLDPPFISGCWFPYLIHGLRLVGKQGGCNCFARRRAAEAAMYRGAA</sequence>
<organism evidence="1 2">
    <name type="scientific">Sphingobium jiangsuense</name>
    <dbReference type="NCBI Taxonomy" id="870476"/>
    <lineage>
        <taxon>Bacteria</taxon>
        <taxon>Pseudomonadati</taxon>
        <taxon>Pseudomonadota</taxon>
        <taxon>Alphaproteobacteria</taxon>
        <taxon>Sphingomonadales</taxon>
        <taxon>Sphingomonadaceae</taxon>
        <taxon>Sphingobium</taxon>
    </lineage>
</organism>
<keyword evidence="2" id="KW-1185">Reference proteome</keyword>
<name>A0A7W6FSH2_9SPHN</name>
<proteinExistence type="predicted"/>
<dbReference type="Proteomes" id="UP000571950">
    <property type="component" value="Unassembled WGS sequence"/>
</dbReference>
<evidence type="ECO:0000313" key="2">
    <source>
        <dbReference type="Proteomes" id="UP000571950"/>
    </source>
</evidence>
<gene>
    <name evidence="1" type="ORF">GGR43_004497</name>
</gene>
<protein>
    <submittedName>
        <fullName evidence="1">Uncharacterized protein</fullName>
    </submittedName>
</protein>
<dbReference type="EMBL" id="JACIDT010000033">
    <property type="protein sequence ID" value="MBB3928752.1"/>
    <property type="molecule type" value="Genomic_DNA"/>
</dbReference>
<reference evidence="1 2" key="1">
    <citation type="submission" date="2020-08" db="EMBL/GenBank/DDBJ databases">
        <title>Genomic Encyclopedia of Type Strains, Phase IV (KMG-IV): sequencing the most valuable type-strain genomes for metagenomic binning, comparative biology and taxonomic classification.</title>
        <authorList>
            <person name="Goeker M."/>
        </authorList>
    </citation>
    <scope>NUCLEOTIDE SEQUENCE [LARGE SCALE GENOMIC DNA]</scope>
    <source>
        <strain evidence="1 2">DSM 26189</strain>
    </source>
</reference>
<comment type="caution">
    <text evidence="1">The sequence shown here is derived from an EMBL/GenBank/DDBJ whole genome shotgun (WGS) entry which is preliminary data.</text>
</comment>
<accession>A0A7W6FSH2</accession>
<dbReference type="AlphaFoldDB" id="A0A7W6FSH2"/>